<name>A0ABV3ZB11_9BACT</name>
<reference evidence="2 3" key="1">
    <citation type="submission" date="2023-07" db="EMBL/GenBank/DDBJ databases">
        <authorList>
            <person name="Lian W.-H."/>
        </authorList>
    </citation>
    <scope>NUCLEOTIDE SEQUENCE [LARGE SCALE GENOMIC DNA]</scope>
    <source>
        <strain evidence="2 3">SYSU DXS3180</strain>
    </source>
</reference>
<gene>
    <name evidence="2" type="ORF">QTN47_05960</name>
</gene>
<evidence type="ECO:0008006" key="4">
    <source>
        <dbReference type="Google" id="ProtNLM"/>
    </source>
</evidence>
<comment type="caution">
    <text evidence="2">The sequence shown here is derived from an EMBL/GenBank/DDBJ whole genome shotgun (WGS) entry which is preliminary data.</text>
</comment>
<protein>
    <recommendedName>
        <fullName evidence="4">Outer membrane protein beta-barrel domain-containing protein</fullName>
    </recommendedName>
</protein>
<evidence type="ECO:0000313" key="2">
    <source>
        <dbReference type="EMBL" id="MEX6687028.1"/>
    </source>
</evidence>
<feature type="signal peptide" evidence="1">
    <location>
        <begin position="1"/>
        <end position="20"/>
    </location>
</feature>
<accession>A0ABV3ZB11</accession>
<keyword evidence="1" id="KW-0732">Signal</keyword>
<proteinExistence type="predicted"/>
<sequence length="165" mass="18043">MKKILFVALILVAGISVANAQNMSSSYKTALGAKGYFGDGSIGGFNVKHFFNSTNALEGSLLFRSHFVAFEGIYEWHGPINGAKGLKWYVGPGAQLGFYTGDHDHDYNNDHHDDNVLFALKGTVGLDYKFTGAPIDIAFDVNPTFNLTPNTDFNFYAGLAFRFAL</sequence>
<dbReference type="Proteomes" id="UP001560573">
    <property type="component" value="Unassembled WGS sequence"/>
</dbReference>
<evidence type="ECO:0000256" key="1">
    <source>
        <dbReference type="SAM" id="SignalP"/>
    </source>
</evidence>
<feature type="chain" id="PRO_5045139654" description="Outer membrane protein beta-barrel domain-containing protein" evidence="1">
    <location>
        <begin position="21"/>
        <end position="165"/>
    </location>
</feature>
<dbReference type="RefSeq" id="WP_369328431.1">
    <property type="nucleotide sequence ID" value="NZ_JAULBC010000002.1"/>
</dbReference>
<keyword evidence="3" id="KW-1185">Reference proteome</keyword>
<evidence type="ECO:0000313" key="3">
    <source>
        <dbReference type="Proteomes" id="UP001560573"/>
    </source>
</evidence>
<dbReference type="EMBL" id="JAULBC010000002">
    <property type="protein sequence ID" value="MEX6687028.1"/>
    <property type="molecule type" value="Genomic_DNA"/>
</dbReference>
<organism evidence="2 3">
    <name type="scientific">Danxiaibacter flavus</name>
    <dbReference type="NCBI Taxonomy" id="3049108"/>
    <lineage>
        <taxon>Bacteria</taxon>
        <taxon>Pseudomonadati</taxon>
        <taxon>Bacteroidota</taxon>
        <taxon>Chitinophagia</taxon>
        <taxon>Chitinophagales</taxon>
        <taxon>Chitinophagaceae</taxon>
        <taxon>Danxiaibacter</taxon>
    </lineage>
</organism>